<dbReference type="AlphaFoldDB" id="A0A0F8YWS1"/>
<dbReference type="EMBL" id="LAZR01067013">
    <property type="protein sequence ID" value="KKK52446.1"/>
    <property type="molecule type" value="Genomic_DNA"/>
</dbReference>
<comment type="caution">
    <text evidence="1">The sequence shown here is derived from an EMBL/GenBank/DDBJ whole genome shotgun (WGS) entry which is preliminary data.</text>
</comment>
<proteinExistence type="predicted"/>
<organism evidence="1">
    <name type="scientific">marine sediment metagenome</name>
    <dbReference type="NCBI Taxonomy" id="412755"/>
    <lineage>
        <taxon>unclassified sequences</taxon>
        <taxon>metagenomes</taxon>
        <taxon>ecological metagenomes</taxon>
    </lineage>
</organism>
<accession>A0A0F8YWS1</accession>
<reference evidence="1" key="1">
    <citation type="journal article" date="2015" name="Nature">
        <title>Complex archaea that bridge the gap between prokaryotes and eukaryotes.</title>
        <authorList>
            <person name="Spang A."/>
            <person name="Saw J.H."/>
            <person name="Jorgensen S.L."/>
            <person name="Zaremba-Niedzwiedzka K."/>
            <person name="Martijn J."/>
            <person name="Lind A.E."/>
            <person name="van Eijk R."/>
            <person name="Schleper C."/>
            <person name="Guy L."/>
            <person name="Ettema T.J."/>
        </authorList>
    </citation>
    <scope>NUCLEOTIDE SEQUENCE</scope>
</reference>
<protein>
    <recommendedName>
        <fullName evidence="2">Phage protein</fullName>
    </recommendedName>
</protein>
<sequence length="85" mass="9973">MPKFRKKPIVIEAEQYKRVGCGTVSWTVPPGIVARWFRRGQWLKTLEGWMRVSEGDWIITGIKGERYPCKPDIFEATYEPVEEEN</sequence>
<gene>
    <name evidence="1" type="ORF">LCGC14_3104850</name>
</gene>
<evidence type="ECO:0000313" key="1">
    <source>
        <dbReference type="EMBL" id="KKK52446.1"/>
    </source>
</evidence>
<evidence type="ECO:0008006" key="2">
    <source>
        <dbReference type="Google" id="ProtNLM"/>
    </source>
</evidence>
<name>A0A0F8YWS1_9ZZZZ</name>